<dbReference type="InterPro" id="IPR029058">
    <property type="entry name" value="AB_hydrolase_fold"/>
</dbReference>
<dbReference type="InterPro" id="IPR051059">
    <property type="entry name" value="VerF-like"/>
</dbReference>
<comment type="subcellular location">
    <subcellularLocation>
        <location evidence="1">Nucleus</location>
    </subcellularLocation>
</comment>
<evidence type="ECO:0000256" key="2">
    <source>
        <dbReference type="ARBA" id="ARBA00022723"/>
    </source>
</evidence>
<dbReference type="PANTHER" id="PTHR40626">
    <property type="entry name" value="MIP31509P"/>
    <property type="match status" value="1"/>
</dbReference>
<dbReference type="Proteomes" id="UP000249363">
    <property type="component" value="Unassembled WGS sequence"/>
</dbReference>
<evidence type="ECO:0000313" key="8">
    <source>
        <dbReference type="EMBL" id="RAO67603.1"/>
    </source>
</evidence>
<dbReference type="AlphaFoldDB" id="A0A364KVN6"/>
<evidence type="ECO:0000256" key="3">
    <source>
        <dbReference type="ARBA" id="ARBA00022737"/>
    </source>
</evidence>
<feature type="domain" description="AB hydrolase-1" evidence="7">
    <location>
        <begin position="31"/>
        <end position="131"/>
    </location>
</feature>
<dbReference type="PANTHER" id="PTHR40626:SF3">
    <property type="entry name" value="TRANSCRIPTION FACTOR WITH C2H2 AND ZN(2)-CYS(6) DNA BINDING DOMAIN (EUROFUNG)-RELATED"/>
    <property type="match status" value="1"/>
</dbReference>
<evidence type="ECO:0000256" key="4">
    <source>
        <dbReference type="ARBA" id="ARBA00022771"/>
    </source>
</evidence>
<dbReference type="GO" id="GO:0005634">
    <property type="term" value="C:nucleus"/>
    <property type="evidence" value="ECO:0007669"/>
    <property type="project" value="UniProtKB-SubCell"/>
</dbReference>
<dbReference type="GeneID" id="63792831"/>
<dbReference type="GO" id="GO:0000785">
    <property type="term" value="C:chromatin"/>
    <property type="evidence" value="ECO:0007669"/>
    <property type="project" value="TreeGrafter"/>
</dbReference>
<dbReference type="GO" id="GO:0000978">
    <property type="term" value="F:RNA polymerase II cis-regulatory region sequence-specific DNA binding"/>
    <property type="evidence" value="ECO:0007669"/>
    <property type="project" value="InterPro"/>
</dbReference>
<keyword evidence="6" id="KW-0539">Nucleus</keyword>
<dbReference type="GO" id="GO:0000981">
    <property type="term" value="F:DNA-binding transcription factor activity, RNA polymerase II-specific"/>
    <property type="evidence" value="ECO:0007669"/>
    <property type="project" value="InterPro"/>
</dbReference>
<dbReference type="OrthoDB" id="19657at2759"/>
<reference evidence="8 9" key="1">
    <citation type="journal article" date="2017" name="Biotechnol. Biofuels">
        <title>Differential beta-glucosidase expression as a function of carbon source availability in Talaromyces amestolkiae: a genomic and proteomic approach.</title>
        <authorList>
            <person name="de Eugenio L.I."/>
            <person name="Mendez-Liter J.A."/>
            <person name="Nieto-Dominguez M."/>
            <person name="Alonso L."/>
            <person name="Gil-Munoz J."/>
            <person name="Barriuso J."/>
            <person name="Prieto A."/>
            <person name="Martinez M.J."/>
        </authorList>
    </citation>
    <scope>NUCLEOTIDE SEQUENCE [LARGE SCALE GENOMIC DNA]</scope>
    <source>
        <strain evidence="8 9">CIB</strain>
    </source>
</reference>
<evidence type="ECO:0000256" key="1">
    <source>
        <dbReference type="ARBA" id="ARBA00004123"/>
    </source>
</evidence>
<dbReference type="STRING" id="1196081.A0A364KVN6"/>
<keyword evidence="3" id="KW-0677">Repeat</keyword>
<dbReference type="Pfam" id="PF00561">
    <property type="entry name" value="Abhydrolase_1"/>
    <property type="match status" value="1"/>
</dbReference>
<comment type="caution">
    <text evidence="8">The sequence shown here is derived from an EMBL/GenBank/DDBJ whole genome shotgun (WGS) entry which is preliminary data.</text>
</comment>
<gene>
    <name evidence="8" type="ORF">BHQ10_003615</name>
</gene>
<keyword evidence="9" id="KW-1185">Reference proteome</keyword>
<proteinExistence type="predicted"/>
<evidence type="ECO:0000256" key="5">
    <source>
        <dbReference type="ARBA" id="ARBA00022833"/>
    </source>
</evidence>
<dbReference type="EMBL" id="MIKG01000005">
    <property type="protein sequence ID" value="RAO67603.1"/>
    <property type="molecule type" value="Genomic_DNA"/>
</dbReference>
<dbReference type="GO" id="GO:0008270">
    <property type="term" value="F:zinc ion binding"/>
    <property type="evidence" value="ECO:0007669"/>
    <property type="project" value="UniProtKB-KW"/>
</dbReference>
<dbReference type="Gene3D" id="3.40.50.1820">
    <property type="entry name" value="alpha/beta hydrolase"/>
    <property type="match status" value="1"/>
</dbReference>
<dbReference type="SUPFAM" id="SSF53474">
    <property type="entry name" value="alpha/beta-Hydrolases"/>
    <property type="match status" value="1"/>
</dbReference>
<keyword evidence="5" id="KW-0862">Zinc</keyword>
<keyword evidence="4" id="KW-0863">Zinc-finger</keyword>
<evidence type="ECO:0000313" key="9">
    <source>
        <dbReference type="Proteomes" id="UP000249363"/>
    </source>
</evidence>
<name>A0A364KVN6_TALAM</name>
<dbReference type="RefSeq" id="XP_040732119.1">
    <property type="nucleotide sequence ID" value="XM_040875891.1"/>
</dbReference>
<evidence type="ECO:0000256" key="6">
    <source>
        <dbReference type="ARBA" id="ARBA00023242"/>
    </source>
</evidence>
<evidence type="ECO:0000259" key="7">
    <source>
        <dbReference type="Pfam" id="PF00561"/>
    </source>
</evidence>
<organism evidence="8 9">
    <name type="scientific">Talaromyces amestolkiae</name>
    <dbReference type="NCBI Taxonomy" id="1196081"/>
    <lineage>
        <taxon>Eukaryota</taxon>
        <taxon>Fungi</taxon>
        <taxon>Dikarya</taxon>
        <taxon>Ascomycota</taxon>
        <taxon>Pezizomycotina</taxon>
        <taxon>Eurotiomycetes</taxon>
        <taxon>Eurotiomycetidae</taxon>
        <taxon>Eurotiales</taxon>
        <taxon>Trichocomaceae</taxon>
        <taxon>Talaromyces</taxon>
        <taxon>Talaromyces sect. Talaromyces</taxon>
    </lineage>
</organism>
<sequence>MISSSTIDVPHLGGIKAGYFLSGNGYDSSNPTVVMINSMCTTVALYQQQFEDKNLTDAVNLLAIEPLGHGSTSSPNEHFTYWDSAIMALQVMEKLGIKRAFALGTSQGGWVVVRMALLMPEKILGLLPLGTSMDYESAKSREQGAWEPNAIIGPFVEKWTSKTETPEFIIDDVWCGMVASLGFSGTVSAETLAFWKETLKSTYIGEEGRKKGTEDAPFGTTLPAEQIKLFTSSKEARLTMVQGGGHYLNATSPREVNEAILDIVKKYKKASPVLLATVVVIGACVSPHPQDNESAKIWFDIVEETAFTNALWNQQNLDLSKKLECLQAIYFVCLIQTWEGSEDAKIRIRQSRFASVLMFARSFGISSATHEDHRFVEISEVWWRQFILKEQIIRTLTYVFLLDVAFAIFYNSPPRMIISELQMDLTCSEECFQTCSADACLNLFGKWTSAMLWEGSRMSLRTAIRKICRQEMSLELQTTFSEMSTLDMFSIISALHVLVFHMQSDTINPTSHTLESGLANWKSLWEVQELLRRDEGSNISMDLWKGVGFMRHAEEYWLLANILLERFRGSQDDESNADSAGLGRGDLDCAYDAGMHHLNIVIMEYRRATSEVI</sequence>
<protein>
    <recommendedName>
        <fullName evidence="7">AB hydrolase-1 domain-containing protein</fullName>
    </recommendedName>
</protein>
<dbReference type="InterPro" id="IPR000073">
    <property type="entry name" value="AB_hydrolase_1"/>
</dbReference>
<keyword evidence="2" id="KW-0479">Metal-binding</keyword>
<accession>A0A364KVN6</accession>